<dbReference type="InterPro" id="IPR017927">
    <property type="entry name" value="FAD-bd_FR_type"/>
</dbReference>
<dbReference type="Pfam" id="PF00175">
    <property type="entry name" value="NAD_binding_1"/>
    <property type="match status" value="1"/>
</dbReference>
<organism evidence="11 12">
    <name type="scientific">Danxiaibacter flavus</name>
    <dbReference type="NCBI Taxonomy" id="3049108"/>
    <lineage>
        <taxon>Bacteria</taxon>
        <taxon>Pseudomonadati</taxon>
        <taxon>Bacteroidota</taxon>
        <taxon>Chitinophagia</taxon>
        <taxon>Chitinophagales</taxon>
        <taxon>Chitinophagaceae</taxon>
        <taxon>Danxiaibacter</taxon>
    </lineage>
</organism>
<comment type="cofactor">
    <cofactor evidence="2">
        <name>FAD</name>
        <dbReference type="ChEBI" id="CHEBI:57692"/>
    </cofactor>
</comment>
<dbReference type="InterPro" id="IPR017938">
    <property type="entry name" value="Riboflavin_synthase-like_b-brl"/>
</dbReference>
<dbReference type="Proteomes" id="UP001560573">
    <property type="component" value="Unassembled WGS sequence"/>
</dbReference>
<dbReference type="RefSeq" id="WP_369328548.1">
    <property type="nucleotide sequence ID" value="NZ_JAULBC010000002.1"/>
</dbReference>
<dbReference type="SUPFAM" id="SSF52218">
    <property type="entry name" value="Flavoproteins"/>
    <property type="match status" value="1"/>
</dbReference>
<reference evidence="11 12" key="1">
    <citation type="submission" date="2023-07" db="EMBL/GenBank/DDBJ databases">
        <authorList>
            <person name="Lian W.-H."/>
        </authorList>
    </citation>
    <scope>NUCLEOTIDE SEQUENCE [LARGE SCALE GENOMIC DNA]</scope>
    <source>
        <strain evidence="11 12">SYSU DXS3180</strain>
    </source>
</reference>
<keyword evidence="4" id="KW-0288">FMN</keyword>
<evidence type="ECO:0000256" key="7">
    <source>
        <dbReference type="ARBA" id="ARBA00023002"/>
    </source>
</evidence>
<evidence type="ECO:0000256" key="5">
    <source>
        <dbReference type="ARBA" id="ARBA00022827"/>
    </source>
</evidence>
<dbReference type="InterPro" id="IPR029039">
    <property type="entry name" value="Flavoprotein-like_sf"/>
</dbReference>
<dbReference type="Gene3D" id="3.40.50.80">
    <property type="entry name" value="Nucleotide-binding domain of ferredoxin-NADP reductase (FNR) module"/>
    <property type="match status" value="1"/>
</dbReference>
<sequence>MLAELKLNTFRELVKNASRDELIWMNGYLSAVVADFSNGETAEITAVASSPALANCTVVYGTETGNSKKVATDFSTRLKKQGVSVKLKSLEQYRINDLSKEQCLLVVISTQGDGEPPAGAKKFYDYILQNNLQLGDLKYAVLALGDSAYPLFCKAGEDVDIRLSSLGAERIVPLRKCDTDYEADATQWLEELLSTSSGKTASASVATATKTKSAKSGKKVFDGTVIATVNLNDKESGKETYHIEIASDEEVEYEPGDSIGIIAFNKPASVGKIIELLDASADQQFSFRDQSHSLEDLLTTKINIQYLPERVVQNYAKLVKKEIPSIRMDLADLLRIYPSDKSMDVQQFVSIMEPIAPRLYSLSSSPAAHGNNEVHITVSRSKFNVDGHQRFGLCSDYLSTLNENDNIKFYIQKNNAFRLPEESKDVIMIGPGTGIAPFRSFLLERDAKGDSGRNWLFFGDQHFVSDFLYQTDLQALFETGVLTKLNTAFSRDQDHKVYVQHRMKEKADELYDWIQSGANIYVCGAKEPMSVDVENTLISIIAEKADISIDAATEYVHQLHESGQYHKDVY</sequence>
<keyword evidence="5" id="KW-0274">FAD</keyword>
<evidence type="ECO:0000256" key="2">
    <source>
        <dbReference type="ARBA" id="ARBA00001974"/>
    </source>
</evidence>
<dbReference type="PRINTS" id="PR00371">
    <property type="entry name" value="FPNCR"/>
</dbReference>
<protein>
    <submittedName>
        <fullName evidence="11">Flavodoxin domain-containing protein</fullName>
    </submittedName>
</protein>
<dbReference type="Pfam" id="PF00667">
    <property type="entry name" value="FAD_binding_1"/>
    <property type="match status" value="2"/>
</dbReference>
<dbReference type="PROSITE" id="PS50902">
    <property type="entry name" value="FLAVODOXIN_LIKE"/>
    <property type="match status" value="1"/>
</dbReference>
<evidence type="ECO:0000256" key="4">
    <source>
        <dbReference type="ARBA" id="ARBA00022643"/>
    </source>
</evidence>
<gene>
    <name evidence="11" type="ORF">QTN47_06540</name>
</gene>
<feature type="domain" description="FAD-binding FR-type" evidence="10">
    <location>
        <begin position="218"/>
        <end position="420"/>
    </location>
</feature>
<dbReference type="PROSITE" id="PS51384">
    <property type="entry name" value="FAD_FR"/>
    <property type="match status" value="1"/>
</dbReference>
<dbReference type="InterPro" id="IPR023173">
    <property type="entry name" value="NADPH_Cyt_P450_Rdtase_alpha"/>
</dbReference>
<dbReference type="InterPro" id="IPR001094">
    <property type="entry name" value="Flavdoxin-like"/>
</dbReference>
<keyword evidence="12" id="KW-1185">Reference proteome</keyword>
<dbReference type="Gene3D" id="1.20.990.10">
    <property type="entry name" value="NADPH-cytochrome p450 Reductase, Chain A, domain 3"/>
    <property type="match status" value="1"/>
</dbReference>
<dbReference type="InterPro" id="IPR008254">
    <property type="entry name" value="Flavodoxin/NO_synth"/>
</dbReference>
<evidence type="ECO:0000259" key="10">
    <source>
        <dbReference type="PROSITE" id="PS51384"/>
    </source>
</evidence>
<name>A0ABV3ZBA0_9BACT</name>
<proteinExistence type="predicted"/>
<feature type="domain" description="Flavodoxin-like" evidence="9">
    <location>
        <begin position="56"/>
        <end position="193"/>
    </location>
</feature>
<evidence type="ECO:0000313" key="11">
    <source>
        <dbReference type="EMBL" id="MEX6687144.1"/>
    </source>
</evidence>
<evidence type="ECO:0000256" key="8">
    <source>
        <dbReference type="ARBA" id="ARBA00023192"/>
    </source>
</evidence>
<evidence type="ECO:0000259" key="9">
    <source>
        <dbReference type="PROSITE" id="PS50902"/>
    </source>
</evidence>
<dbReference type="InterPro" id="IPR001709">
    <property type="entry name" value="Flavoprot_Pyr_Nucl_cyt_Rdtase"/>
</dbReference>
<dbReference type="PANTHER" id="PTHR19384:SF128">
    <property type="entry name" value="NADPH OXIDOREDUCTASE A"/>
    <property type="match status" value="1"/>
</dbReference>
<dbReference type="InterPro" id="IPR001433">
    <property type="entry name" value="OxRdtase_FAD/NAD-bd"/>
</dbReference>
<dbReference type="Gene3D" id="2.40.30.10">
    <property type="entry name" value="Translation factors"/>
    <property type="match status" value="1"/>
</dbReference>
<keyword evidence="8" id="KW-0028">Amino-acid biosynthesis</keyword>
<evidence type="ECO:0000256" key="1">
    <source>
        <dbReference type="ARBA" id="ARBA00001917"/>
    </source>
</evidence>
<dbReference type="InterPro" id="IPR003097">
    <property type="entry name" value="CysJ-like_FAD-binding"/>
</dbReference>
<dbReference type="Pfam" id="PF00258">
    <property type="entry name" value="Flavodoxin_1"/>
    <property type="match status" value="1"/>
</dbReference>
<keyword evidence="3" id="KW-0285">Flavoprotein</keyword>
<dbReference type="PANTHER" id="PTHR19384">
    <property type="entry name" value="NITRIC OXIDE SYNTHASE-RELATED"/>
    <property type="match status" value="1"/>
</dbReference>
<dbReference type="SUPFAM" id="SSF63380">
    <property type="entry name" value="Riboflavin synthase domain-like"/>
    <property type="match status" value="1"/>
</dbReference>
<dbReference type="Gene3D" id="3.40.50.360">
    <property type="match status" value="1"/>
</dbReference>
<evidence type="ECO:0000313" key="12">
    <source>
        <dbReference type="Proteomes" id="UP001560573"/>
    </source>
</evidence>
<evidence type="ECO:0000256" key="6">
    <source>
        <dbReference type="ARBA" id="ARBA00022857"/>
    </source>
</evidence>
<evidence type="ECO:0000256" key="3">
    <source>
        <dbReference type="ARBA" id="ARBA00022630"/>
    </source>
</evidence>
<dbReference type="EMBL" id="JAULBC010000002">
    <property type="protein sequence ID" value="MEX6687144.1"/>
    <property type="molecule type" value="Genomic_DNA"/>
</dbReference>
<dbReference type="PRINTS" id="PR00369">
    <property type="entry name" value="FLAVODOXIN"/>
</dbReference>
<comment type="caution">
    <text evidence="11">The sequence shown here is derived from an EMBL/GenBank/DDBJ whole genome shotgun (WGS) entry which is preliminary data.</text>
</comment>
<dbReference type="InterPro" id="IPR039261">
    <property type="entry name" value="FNR_nucleotide-bd"/>
</dbReference>
<keyword evidence="7" id="KW-0560">Oxidoreductase</keyword>
<accession>A0ABV3ZBA0</accession>
<comment type="cofactor">
    <cofactor evidence="1">
        <name>FMN</name>
        <dbReference type="ChEBI" id="CHEBI:58210"/>
    </cofactor>
</comment>
<dbReference type="SUPFAM" id="SSF52343">
    <property type="entry name" value="Ferredoxin reductase-like, C-terminal NADP-linked domain"/>
    <property type="match status" value="1"/>
</dbReference>
<keyword evidence="8" id="KW-0198">Cysteine biosynthesis</keyword>
<keyword evidence="6" id="KW-0521">NADP</keyword>